<feature type="domain" description="PH" evidence="2">
    <location>
        <begin position="11"/>
        <end position="114"/>
    </location>
</feature>
<proteinExistence type="predicted"/>
<dbReference type="PANTHER" id="PTHR15871">
    <property type="entry name" value="PH DOMAIN-CONTAINING PROTEIN"/>
    <property type="match status" value="1"/>
</dbReference>
<feature type="region of interest" description="Disordered" evidence="1">
    <location>
        <begin position="313"/>
        <end position="374"/>
    </location>
</feature>
<dbReference type="SUPFAM" id="SSF50729">
    <property type="entry name" value="PH domain-like"/>
    <property type="match status" value="1"/>
</dbReference>
<evidence type="ECO:0000256" key="1">
    <source>
        <dbReference type="SAM" id="MobiDB-lite"/>
    </source>
</evidence>
<keyword evidence="4" id="KW-1185">Reference proteome</keyword>
<dbReference type="EMBL" id="JAFIRN010000011">
    <property type="protein sequence ID" value="KAG5839704.1"/>
    <property type="molecule type" value="Genomic_DNA"/>
</dbReference>
<dbReference type="InterPro" id="IPR001849">
    <property type="entry name" value="PH_domain"/>
</dbReference>
<name>A0A9D3LZ74_ANGAN</name>
<reference evidence="3" key="1">
    <citation type="submission" date="2021-01" db="EMBL/GenBank/DDBJ databases">
        <title>A chromosome-scale assembly of European eel, Anguilla anguilla.</title>
        <authorList>
            <person name="Henkel C."/>
            <person name="Jong-Raadsen S.A."/>
            <person name="Dufour S."/>
            <person name="Weltzien F.-A."/>
            <person name="Palstra A.P."/>
            <person name="Pelster B."/>
            <person name="Spaink H.P."/>
            <person name="Van Den Thillart G.E."/>
            <person name="Jansen H."/>
            <person name="Zahm M."/>
            <person name="Klopp C."/>
            <person name="Cedric C."/>
            <person name="Louis A."/>
            <person name="Berthelot C."/>
            <person name="Parey E."/>
            <person name="Roest Crollius H."/>
            <person name="Montfort J."/>
            <person name="Robinson-Rechavi M."/>
            <person name="Bucao C."/>
            <person name="Bouchez O."/>
            <person name="Gislard M."/>
            <person name="Lluch J."/>
            <person name="Milhes M."/>
            <person name="Lampietro C."/>
            <person name="Lopez Roques C."/>
            <person name="Donnadieu C."/>
            <person name="Braasch I."/>
            <person name="Desvignes T."/>
            <person name="Postlethwait J."/>
            <person name="Bobe J."/>
            <person name="Guiguen Y."/>
            <person name="Dirks R."/>
        </authorList>
    </citation>
    <scope>NUCLEOTIDE SEQUENCE</scope>
    <source>
        <strain evidence="3">Tag_6206</strain>
        <tissue evidence="3">Liver</tissue>
    </source>
</reference>
<dbReference type="InterPro" id="IPR011993">
    <property type="entry name" value="PH-like_dom_sf"/>
</dbReference>
<dbReference type="GO" id="GO:0071888">
    <property type="term" value="P:macrophage apoptotic process"/>
    <property type="evidence" value="ECO:0007669"/>
    <property type="project" value="TreeGrafter"/>
</dbReference>
<evidence type="ECO:0000259" key="2">
    <source>
        <dbReference type="PROSITE" id="PS50003"/>
    </source>
</evidence>
<protein>
    <recommendedName>
        <fullName evidence="2">PH domain-containing protein</fullName>
    </recommendedName>
</protein>
<feature type="compositionally biased region" description="Basic and acidic residues" evidence="1">
    <location>
        <begin position="365"/>
        <end position="374"/>
    </location>
</feature>
<dbReference type="Pfam" id="PF00169">
    <property type="entry name" value="PH"/>
    <property type="match status" value="1"/>
</dbReference>
<evidence type="ECO:0000313" key="3">
    <source>
        <dbReference type="EMBL" id="KAG5839704.1"/>
    </source>
</evidence>
<dbReference type="Proteomes" id="UP001044222">
    <property type="component" value="Chromosome 11"/>
</dbReference>
<feature type="compositionally biased region" description="Basic and acidic residues" evidence="1">
    <location>
        <begin position="323"/>
        <end position="338"/>
    </location>
</feature>
<feature type="region of interest" description="Disordered" evidence="1">
    <location>
        <begin position="237"/>
        <end position="269"/>
    </location>
</feature>
<comment type="caution">
    <text evidence="3">The sequence shown here is derived from an EMBL/GenBank/DDBJ whole genome shotgun (WGS) entry which is preliminary data.</text>
</comment>
<dbReference type="InterPro" id="IPR043448">
    <property type="entry name" value="PKHO1/2"/>
</dbReference>
<dbReference type="AlphaFoldDB" id="A0A9D3LZ74"/>
<organism evidence="3 4">
    <name type="scientific">Anguilla anguilla</name>
    <name type="common">European freshwater eel</name>
    <name type="synonym">Muraena anguilla</name>
    <dbReference type="NCBI Taxonomy" id="7936"/>
    <lineage>
        <taxon>Eukaryota</taxon>
        <taxon>Metazoa</taxon>
        <taxon>Chordata</taxon>
        <taxon>Craniata</taxon>
        <taxon>Vertebrata</taxon>
        <taxon>Euteleostomi</taxon>
        <taxon>Actinopterygii</taxon>
        <taxon>Neopterygii</taxon>
        <taxon>Teleostei</taxon>
        <taxon>Anguilliformes</taxon>
        <taxon>Anguillidae</taxon>
        <taxon>Anguilla</taxon>
    </lineage>
</organism>
<dbReference type="PANTHER" id="PTHR15871:SF2">
    <property type="entry name" value="PLECKSTRIN HOMOLOGY DOMAIN-CONTAINING FAMILY O MEMBER 2"/>
    <property type="match status" value="1"/>
</dbReference>
<dbReference type="SMART" id="SM00233">
    <property type="entry name" value="PH"/>
    <property type="match status" value="1"/>
</dbReference>
<dbReference type="PROSITE" id="PS50003">
    <property type="entry name" value="PH_DOMAIN"/>
    <property type="match status" value="1"/>
</dbReference>
<gene>
    <name evidence="3" type="ORF">ANANG_G00207770</name>
</gene>
<sequence length="441" mass="48399">MEDGVKGATSEPGKVGWVKKSSGKLLGSYKERYIKVEKTEMVVFKNQELQTCLERVDLEKYDKCLELRSTFKKKSRLVLIQAPNCGSKVHNVKLQVENSEEKEAWIKALNDAINRAKNKIFDEVKVDESCSLDHVTQSRPRGNRSRRPPTRIHLKEVASASSDGILRLDLDTAEHTPNGTHELSAATVEVTDIKTDHVPKPPVALLQPSEGLQETLSEEGMTDPIPPLKESKLRVLEEEDTSAGTTADSGSEPVATEKPTESSGLPATPNMKSLKVLAVSDQSCDHWEGSVQDPASSEETIIPLERLGVLSEETGCSPSMGQEDIKSKDSGQRSHDGADSLEEDGAGSPPHSIPTPVGDLMSSEEEQRPNVDELRSRVAHELQTTQELLGEVCQGEGRGLVPEDLLMKAAKKFQLAQLCLRQASTLKLCEPPSRKDKRTSW</sequence>
<dbReference type="Gene3D" id="2.30.29.30">
    <property type="entry name" value="Pleckstrin-homology domain (PH domain)/Phosphotyrosine-binding domain (PTB)"/>
    <property type="match status" value="1"/>
</dbReference>
<accession>A0A9D3LZ74</accession>
<evidence type="ECO:0000313" key="4">
    <source>
        <dbReference type="Proteomes" id="UP001044222"/>
    </source>
</evidence>